<gene>
    <name evidence="2" type="ORF">M099_2103</name>
</gene>
<evidence type="ECO:0000313" key="3">
    <source>
        <dbReference type="Proteomes" id="UP000027661"/>
    </source>
</evidence>
<protein>
    <submittedName>
        <fullName evidence="2">Uncharacterized protein</fullName>
    </submittedName>
</protein>
<dbReference type="Proteomes" id="UP000027661">
    <property type="component" value="Unassembled WGS sequence"/>
</dbReference>
<organism evidence="2 3">
    <name type="scientific">Phocaeicola vulgatus str. 3975 RP4</name>
    <dbReference type="NCBI Taxonomy" id="1339352"/>
    <lineage>
        <taxon>Bacteria</taxon>
        <taxon>Pseudomonadati</taxon>
        <taxon>Bacteroidota</taxon>
        <taxon>Bacteroidia</taxon>
        <taxon>Bacteroidales</taxon>
        <taxon>Bacteroidaceae</taxon>
        <taxon>Phocaeicola</taxon>
    </lineage>
</organism>
<dbReference type="AlphaFoldDB" id="A0A069SH91"/>
<sequence length="40" mass="4482">MNYVQAVYDFHSNSADNKKNHPGKGVERSGKEPVRACFLS</sequence>
<evidence type="ECO:0000313" key="2">
    <source>
        <dbReference type="EMBL" id="KDS53688.1"/>
    </source>
</evidence>
<dbReference type="RefSeq" id="WP_255323912.1">
    <property type="nucleotide sequence ID" value="NZ_JNHM01000028.1"/>
</dbReference>
<feature type="compositionally biased region" description="Basic and acidic residues" evidence="1">
    <location>
        <begin position="16"/>
        <end position="34"/>
    </location>
</feature>
<dbReference type="EMBL" id="JNHM01000028">
    <property type="protein sequence ID" value="KDS53688.1"/>
    <property type="molecule type" value="Genomic_DNA"/>
</dbReference>
<accession>A0A069SH91</accession>
<proteinExistence type="predicted"/>
<reference evidence="2 3" key="1">
    <citation type="submission" date="2014-04" db="EMBL/GenBank/DDBJ databases">
        <authorList>
            <person name="Sears C."/>
            <person name="Carroll K."/>
            <person name="Sack B.R."/>
            <person name="Qadri F."/>
            <person name="Myers L.L."/>
            <person name="Chung G.-T."/>
            <person name="Escheverria P."/>
            <person name="Fraser C.M."/>
            <person name="Sadzewicz L."/>
            <person name="Shefchek K.A."/>
            <person name="Tallon L."/>
            <person name="Das S.P."/>
            <person name="Daugherty S."/>
            <person name="Mongodin E.F."/>
        </authorList>
    </citation>
    <scope>NUCLEOTIDE SEQUENCE [LARGE SCALE GENOMIC DNA]</scope>
    <source>
        <strain evidence="2 3">3975 RP4</strain>
    </source>
</reference>
<comment type="caution">
    <text evidence="2">The sequence shown here is derived from an EMBL/GenBank/DDBJ whole genome shotgun (WGS) entry which is preliminary data.</text>
</comment>
<dbReference type="PATRIC" id="fig|1339352.3.peg.2030"/>
<evidence type="ECO:0000256" key="1">
    <source>
        <dbReference type="SAM" id="MobiDB-lite"/>
    </source>
</evidence>
<name>A0A069SH91_PHOVU</name>
<feature type="region of interest" description="Disordered" evidence="1">
    <location>
        <begin position="13"/>
        <end position="40"/>
    </location>
</feature>